<dbReference type="PROSITE" id="PS50017">
    <property type="entry name" value="DEATH_DOMAIN"/>
    <property type="match status" value="1"/>
</dbReference>
<dbReference type="InterPro" id="IPR013328">
    <property type="entry name" value="6PGD_dom2"/>
</dbReference>
<gene>
    <name evidence="4" type="ORF">CLV71_109286</name>
</gene>
<protein>
    <submittedName>
        <fullName evidence="4">3-hydroxyisobutyrate dehydrogenase-like beta-hydroxyacid dehydrogenase</fullName>
    </submittedName>
</protein>
<dbReference type="GO" id="GO:0016491">
    <property type="term" value="F:oxidoreductase activity"/>
    <property type="evidence" value="ECO:0007669"/>
    <property type="project" value="UniProtKB-KW"/>
</dbReference>
<dbReference type="Pfam" id="PF09130">
    <property type="entry name" value="DUF1932"/>
    <property type="match status" value="1"/>
</dbReference>
<dbReference type="GO" id="GO:0007165">
    <property type="term" value="P:signal transduction"/>
    <property type="evidence" value="ECO:0007669"/>
    <property type="project" value="InterPro"/>
</dbReference>
<dbReference type="EMBL" id="SOCP01000009">
    <property type="protein sequence ID" value="TDV48041.1"/>
    <property type="molecule type" value="Genomic_DNA"/>
</dbReference>
<dbReference type="Gene3D" id="3.40.50.720">
    <property type="entry name" value="NAD(P)-binding Rossmann-like Domain"/>
    <property type="match status" value="1"/>
</dbReference>
<dbReference type="InterPro" id="IPR000488">
    <property type="entry name" value="Death_dom"/>
</dbReference>
<evidence type="ECO:0000313" key="4">
    <source>
        <dbReference type="EMBL" id="TDV48041.1"/>
    </source>
</evidence>
<evidence type="ECO:0000313" key="5">
    <source>
        <dbReference type="Proteomes" id="UP000294927"/>
    </source>
</evidence>
<comment type="caution">
    <text evidence="4">The sequence shown here is derived from an EMBL/GenBank/DDBJ whole genome shotgun (WGS) entry which is preliminary data.</text>
</comment>
<dbReference type="SUPFAM" id="SSF48179">
    <property type="entry name" value="6-phosphogluconate dehydrogenase C-terminal domain-like"/>
    <property type="match status" value="1"/>
</dbReference>
<feature type="active site" evidence="2">
    <location>
        <position position="167"/>
    </location>
</feature>
<dbReference type="AlphaFoldDB" id="A0A4V6Q6R2"/>
<dbReference type="InterPro" id="IPR008927">
    <property type="entry name" value="6-PGluconate_DH-like_C_sf"/>
</dbReference>
<keyword evidence="1" id="KW-0560">Oxidoreductase</keyword>
<dbReference type="InterPro" id="IPR036291">
    <property type="entry name" value="NAD(P)-bd_dom_sf"/>
</dbReference>
<dbReference type="InterPro" id="IPR015814">
    <property type="entry name" value="Pgluconate_DH_NAD-bd_C"/>
</dbReference>
<dbReference type="InterPro" id="IPR015815">
    <property type="entry name" value="HIBADH-related"/>
</dbReference>
<dbReference type="SUPFAM" id="SSF51735">
    <property type="entry name" value="NAD(P)-binding Rossmann-fold domains"/>
    <property type="match status" value="1"/>
</dbReference>
<accession>A0A4V6Q6R2</accession>
<proteinExistence type="predicted"/>
<reference evidence="4 5" key="1">
    <citation type="submission" date="2019-03" db="EMBL/GenBank/DDBJ databases">
        <title>Genomic Encyclopedia of Archaeal and Bacterial Type Strains, Phase II (KMG-II): from individual species to whole genera.</title>
        <authorList>
            <person name="Goeker M."/>
        </authorList>
    </citation>
    <scope>NUCLEOTIDE SEQUENCE [LARGE SCALE GENOMIC DNA]</scope>
    <source>
        <strain evidence="4 5">DSM 45499</strain>
    </source>
</reference>
<sequence>MRHVTIGLLHPGAMGAAVGAQLVAAGQRCVWVPEGRGPATRQRAEEAGLVAVAGLDELAACEVIMSVCPPAAALDVARQVARTGFSGCYVDANAISPRHSREIAGVLTAATVVDGGIVGGPPRRPGTTRLYLSGPDEAVSRVRALFADTFLTPVVVSGPVGAASALKLAFATYNKVGLVLAAQAHVLARAHGVDAQLTELASVMTPGTALAAPERLTGAAQRAWRWSPEMREIAEANRDAGLPADLLDAAAAFLEHWHRHKDDPNVTVDGLLTALSE</sequence>
<dbReference type="OrthoDB" id="1271986at2"/>
<evidence type="ECO:0000256" key="1">
    <source>
        <dbReference type="ARBA" id="ARBA00023002"/>
    </source>
</evidence>
<evidence type="ECO:0000256" key="2">
    <source>
        <dbReference type="PIRSR" id="PIRSR000103-1"/>
    </source>
</evidence>
<keyword evidence="5" id="KW-1185">Reference proteome</keyword>
<name>A0A4V6Q6R2_9PSEU</name>
<feature type="domain" description="Death" evidence="3">
    <location>
        <begin position="229"/>
        <end position="277"/>
    </location>
</feature>
<dbReference type="PIRSF" id="PIRSF000103">
    <property type="entry name" value="HIBADH"/>
    <property type="match status" value="1"/>
</dbReference>
<dbReference type="Gene3D" id="1.10.1040.10">
    <property type="entry name" value="N-(1-d-carboxylethyl)-l-norvaline Dehydrogenase, domain 2"/>
    <property type="match status" value="1"/>
</dbReference>
<evidence type="ECO:0000259" key="3">
    <source>
        <dbReference type="PROSITE" id="PS50017"/>
    </source>
</evidence>
<dbReference type="Proteomes" id="UP000294927">
    <property type="component" value="Unassembled WGS sequence"/>
</dbReference>
<organism evidence="4 5">
    <name type="scientific">Actinophytocola oryzae</name>
    <dbReference type="NCBI Taxonomy" id="502181"/>
    <lineage>
        <taxon>Bacteria</taxon>
        <taxon>Bacillati</taxon>
        <taxon>Actinomycetota</taxon>
        <taxon>Actinomycetes</taxon>
        <taxon>Pseudonocardiales</taxon>
        <taxon>Pseudonocardiaceae</taxon>
    </lineage>
</organism>